<dbReference type="Proteomes" id="UP000626092">
    <property type="component" value="Unassembled WGS sequence"/>
</dbReference>
<accession>A0A834LV93</accession>
<evidence type="ECO:0000256" key="3">
    <source>
        <dbReference type="SAM" id="SignalP"/>
    </source>
</evidence>
<comment type="caution">
    <text evidence="4">The sequence shown here is derived from an EMBL/GenBank/DDBJ whole genome shotgun (WGS) entry which is preliminary data.</text>
</comment>
<evidence type="ECO:0000313" key="5">
    <source>
        <dbReference type="Proteomes" id="UP000626092"/>
    </source>
</evidence>
<feature type="signal peptide" evidence="3">
    <location>
        <begin position="1"/>
        <end position="24"/>
    </location>
</feature>
<keyword evidence="2" id="KW-0812">Transmembrane</keyword>
<evidence type="ECO:0000313" key="4">
    <source>
        <dbReference type="EMBL" id="KAF7151932.1"/>
    </source>
</evidence>
<reference evidence="4" key="1">
    <citation type="submission" date="2019-11" db="EMBL/GenBank/DDBJ databases">
        <authorList>
            <person name="Liu Y."/>
            <person name="Hou J."/>
            <person name="Li T.-Q."/>
            <person name="Guan C.-H."/>
            <person name="Wu X."/>
            <person name="Wu H.-Z."/>
            <person name="Ling F."/>
            <person name="Zhang R."/>
            <person name="Shi X.-G."/>
            <person name="Ren J.-P."/>
            <person name="Chen E.-F."/>
            <person name="Sun J.-M."/>
        </authorList>
    </citation>
    <scope>NUCLEOTIDE SEQUENCE</scope>
    <source>
        <strain evidence="4">Adult_tree_wgs_1</strain>
        <tissue evidence="4">Leaves</tissue>
    </source>
</reference>
<sequence>MARFLLPLAIIAFHLVSLPTFCDQQQKFHLYAKRMIYLVNKAPNPPLRFYCEGYDYHVRTMTEGQVFSWGFHPSLFFSDVYTCQFWTCTGVRVKDGDKRLTESILFHQLVLFVIISLSGWGLLFFGVEVLHRRQEKQGRAQIFSPKTPPRQVPSKVSVDKKKHSSSPVPSEQSCTGENSIPVAHPNAKPFRTKGLEHYDLLAELLGNTMATGAYAPDSTVGPITTDDEDEMEALMHRMRKGKGLQGDTSSGSKGKRKSDDGQSCGRSHPSKMFLKAFNRLAENLQLRKAFVQLDPDMRRFWVETLE</sequence>
<keyword evidence="3" id="KW-0732">Signal</keyword>
<dbReference type="EMBL" id="WJXA01000002">
    <property type="protein sequence ID" value="KAF7151932.1"/>
    <property type="molecule type" value="Genomic_DNA"/>
</dbReference>
<proteinExistence type="predicted"/>
<evidence type="ECO:0008006" key="6">
    <source>
        <dbReference type="Google" id="ProtNLM"/>
    </source>
</evidence>
<keyword evidence="2" id="KW-1133">Transmembrane helix</keyword>
<protein>
    <recommendedName>
        <fullName evidence="6">S-protein homolog</fullName>
    </recommendedName>
</protein>
<feature type="chain" id="PRO_5032973206" description="S-protein homolog" evidence="3">
    <location>
        <begin position="25"/>
        <end position="306"/>
    </location>
</feature>
<keyword evidence="2" id="KW-0472">Membrane</keyword>
<name>A0A834LV93_RHOSS</name>
<feature type="transmembrane region" description="Helical" evidence="2">
    <location>
        <begin position="104"/>
        <end position="127"/>
    </location>
</feature>
<evidence type="ECO:0000256" key="2">
    <source>
        <dbReference type="SAM" id="Phobius"/>
    </source>
</evidence>
<evidence type="ECO:0000256" key="1">
    <source>
        <dbReference type="SAM" id="MobiDB-lite"/>
    </source>
</evidence>
<dbReference type="AlphaFoldDB" id="A0A834LV93"/>
<keyword evidence="5" id="KW-1185">Reference proteome</keyword>
<gene>
    <name evidence="4" type="ORF">RHSIM_Rhsim02G0048500</name>
</gene>
<feature type="region of interest" description="Disordered" evidence="1">
    <location>
        <begin position="239"/>
        <end position="268"/>
    </location>
</feature>
<organism evidence="4 5">
    <name type="scientific">Rhododendron simsii</name>
    <name type="common">Sims's rhododendron</name>
    <dbReference type="NCBI Taxonomy" id="118357"/>
    <lineage>
        <taxon>Eukaryota</taxon>
        <taxon>Viridiplantae</taxon>
        <taxon>Streptophyta</taxon>
        <taxon>Embryophyta</taxon>
        <taxon>Tracheophyta</taxon>
        <taxon>Spermatophyta</taxon>
        <taxon>Magnoliopsida</taxon>
        <taxon>eudicotyledons</taxon>
        <taxon>Gunneridae</taxon>
        <taxon>Pentapetalae</taxon>
        <taxon>asterids</taxon>
        <taxon>Ericales</taxon>
        <taxon>Ericaceae</taxon>
        <taxon>Ericoideae</taxon>
        <taxon>Rhodoreae</taxon>
        <taxon>Rhododendron</taxon>
    </lineage>
</organism>
<feature type="region of interest" description="Disordered" evidence="1">
    <location>
        <begin position="138"/>
        <end position="187"/>
    </location>
</feature>